<name>A0AA39WVL4_9PEZI</name>
<dbReference type="PANTHER" id="PTHR35896">
    <property type="entry name" value="IG-LIKE DOMAIN-CONTAINING PROTEIN"/>
    <property type="match status" value="1"/>
</dbReference>
<dbReference type="Proteomes" id="UP001175000">
    <property type="component" value="Unassembled WGS sequence"/>
</dbReference>
<dbReference type="PANTHER" id="PTHR35896:SF3">
    <property type="entry name" value="MAJOR FACILITATOR SUPERFAMILY TRANSPORTER"/>
    <property type="match status" value="1"/>
</dbReference>
<proteinExistence type="predicted"/>
<evidence type="ECO:0000313" key="2">
    <source>
        <dbReference type="Proteomes" id="UP001175000"/>
    </source>
</evidence>
<gene>
    <name evidence="1" type="ORF">B0T14DRAFT_580469</name>
</gene>
<comment type="caution">
    <text evidence="1">The sequence shown here is derived from an EMBL/GenBank/DDBJ whole genome shotgun (WGS) entry which is preliminary data.</text>
</comment>
<dbReference type="EMBL" id="JAULSU010000003">
    <property type="protein sequence ID" value="KAK0622361.1"/>
    <property type="molecule type" value="Genomic_DNA"/>
</dbReference>
<accession>A0AA39WVL4</accession>
<keyword evidence="2" id="KW-1185">Reference proteome</keyword>
<dbReference type="AlphaFoldDB" id="A0AA39WVL4"/>
<evidence type="ECO:0000313" key="1">
    <source>
        <dbReference type="EMBL" id="KAK0622361.1"/>
    </source>
</evidence>
<protein>
    <submittedName>
        <fullName evidence="1">Uncharacterized protein</fullName>
    </submittedName>
</protein>
<dbReference type="InterPro" id="IPR053008">
    <property type="entry name" value="Phomopsin_biosynth_assoc"/>
</dbReference>
<organism evidence="1 2">
    <name type="scientific">Immersiella caudata</name>
    <dbReference type="NCBI Taxonomy" id="314043"/>
    <lineage>
        <taxon>Eukaryota</taxon>
        <taxon>Fungi</taxon>
        <taxon>Dikarya</taxon>
        <taxon>Ascomycota</taxon>
        <taxon>Pezizomycotina</taxon>
        <taxon>Sordariomycetes</taxon>
        <taxon>Sordariomycetidae</taxon>
        <taxon>Sordariales</taxon>
        <taxon>Lasiosphaeriaceae</taxon>
        <taxon>Immersiella</taxon>
    </lineage>
</organism>
<sequence>MNPATGTLEAMPSLQVVNANGSSADKGWKFSRASTRRLSKLSPITTHTLEAERRRCGYDILANGYFPKMCVDEYGIDEYKSEGTTWYGYADRNWTVRIHSAEEMGRRGIYYTNMRDHIVHCALLWKRQYRAFAENWRFIDSVIASEEHTYHCADYLMELTDDLDHPDWRTVPIAVNVGYAGCFDRQEPFSP</sequence>
<reference evidence="1" key="1">
    <citation type="submission" date="2023-06" db="EMBL/GenBank/DDBJ databases">
        <title>Genome-scale phylogeny and comparative genomics of the fungal order Sordariales.</title>
        <authorList>
            <consortium name="Lawrence Berkeley National Laboratory"/>
            <person name="Hensen N."/>
            <person name="Bonometti L."/>
            <person name="Westerberg I."/>
            <person name="Brannstrom I.O."/>
            <person name="Guillou S."/>
            <person name="Cros-Aarteil S."/>
            <person name="Calhoun S."/>
            <person name="Haridas S."/>
            <person name="Kuo A."/>
            <person name="Mondo S."/>
            <person name="Pangilinan J."/>
            <person name="Riley R."/>
            <person name="Labutti K."/>
            <person name="Andreopoulos B."/>
            <person name="Lipzen A."/>
            <person name="Chen C."/>
            <person name="Yanf M."/>
            <person name="Daum C."/>
            <person name="Ng V."/>
            <person name="Clum A."/>
            <person name="Steindorff A."/>
            <person name="Ohm R."/>
            <person name="Martin F."/>
            <person name="Silar P."/>
            <person name="Natvig D."/>
            <person name="Lalanne C."/>
            <person name="Gautier V."/>
            <person name="Ament-Velasquez S.L."/>
            <person name="Kruys A."/>
            <person name="Hutchinson M.I."/>
            <person name="Powell A.J."/>
            <person name="Barry K."/>
            <person name="Miller A.N."/>
            <person name="Grigoriev I.V."/>
            <person name="Debuchy R."/>
            <person name="Gladieux P."/>
            <person name="Thoren M.H."/>
            <person name="Johannesson H."/>
        </authorList>
    </citation>
    <scope>NUCLEOTIDE SEQUENCE</scope>
    <source>
        <strain evidence="1">CBS 606.72</strain>
    </source>
</reference>